<evidence type="ECO:0000256" key="4">
    <source>
        <dbReference type="ARBA" id="ARBA00023136"/>
    </source>
</evidence>
<keyword evidence="4 5" id="KW-0472">Membrane</keyword>
<feature type="transmembrane region" description="Helical" evidence="5">
    <location>
        <begin position="145"/>
        <end position="162"/>
    </location>
</feature>
<feature type="transmembrane region" description="Helical" evidence="5">
    <location>
        <begin position="53"/>
        <end position="72"/>
    </location>
</feature>
<dbReference type="Pfam" id="PF04750">
    <property type="entry name" value="Far-17a_AIG1"/>
    <property type="match status" value="1"/>
</dbReference>
<evidence type="ECO:0000256" key="1">
    <source>
        <dbReference type="ARBA" id="ARBA00004127"/>
    </source>
</evidence>
<evidence type="ECO:0000313" key="7">
    <source>
        <dbReference type="Proteomes" id="UP000781710"/>
    </source>
</evidence>
<keyword evidence="7" id="KW-1185">Reference proteome</keyword>
<dbReference type="InterPro" id="IPR006838">
    <property type="entry name" value="ADTRP_AIG1"/>
</dbReference>
<feature type="transmembrane region" description="Helical" evidence="5">
    <location>
        <begin position="115"/>
        <end position="133"/>
    </location>
</feature>
<keyword evidence="2 5" id="KW-0812">Transmembrane</keyword>
<keyword evidence="3 5" id="KW-1133">Transmembrane helix</keyword>
<accession>A0ABQ6ZEK8</accession>
<evidence type="ECO:0000256" key="3">
    <source>
        <dbReference type="ARBA" id="ARBA00022989"/>
    </source>
</evidence>
<organism evidence="6 7">
    <name type="scientific">Pseudoxanthomonas japonensis</name>
    <dbReference type="NCBI Taxonomy" id="69284"/>
    <lineage>
        <taxon>Bacteria</taxon>
        <taxon>Pseudomonadati</taxon>
        <taxon>Pseudomonadota</taxon>
        <taxon>Gammaproteobacteria</taxon>
        <taxon>Lysobacterales</taxon>
        <taxon>Lysobacteraceae</taxon>
        <taxon>Pseudoxanthomonas</taxon>
    </lineage>
</organism>
<reference evidence="6 7" key="1">
    <citation type="submission" date="2017-10" db="EMBL/GenBank/DDBJ databases">
        <title>Whole genome sequencing of members of genus Pseudoxanthomonas.</title>
        <authorList>
            <person name="Kumar S."/>
            <person name="Bansal K."/>
            <person name="Kaur A."/>
            <person name="Patil P."/>
            <person name="Sharma S."/>
            <person name="Patil P.B."/>
        </authorList>
    </citation>
    <scope>NUCLEOTIDE SEQUENCE [LARGE SCALE GENOMIC DNA]</scope>
    <source>
        <strain evidence="6 7">DSM 17109</strain>
    </source>
</reference>
<feature type="transmembrane region" description="Helical" evidence="5">
    <location>
        <begin position="182"/>
        <end position="206"/>
    </location>
</feature>
<comment type="subcellular location">
    <subcellularLocation>
        <location evidence="1">Endomembrane system</location>
        <topology evidence="1">Multi-pass membrane protein</topology>
    </subcellularLocation>
</comment>
<gene>
    <name evidence="6" type="ORF">CSC78_14640</name>
</gene>
<protein>
    <recommendedName>
        <fullName evidence="8">FAR-17a/AIG1-like protein</fullName>
    </recommendedName>
</protein>
<proteinExistence type="predicted"/>
<dbReference type="Proteomes" id="UP000781710">
    <property type="component" value="Unassembled WGS sequence"/>
</dbReference>
<feature type="transmembrane region" description="Helical" evidence="5">
    <location>
        <begin position="84"/>
        <end position="103"/>
    </location>
</feature>
<dbReference type="NCBIfam" id="NF038065">
    <property type="entry name" value="Pr6Pr"/>
    <property type="match status" value="1"/>
</dbReference>
<sequence length="221" mass="23917">MTMHDPAPLTPFARRALLALALLVAGSLAVEYLLLLRATWTELGPVLGSVRYVSYFTILSNLAVLLVCVSALTGWPAFFARPAVRGAVTLYIALTGVIYALLLRDTWELEGILRLTDASLHYVVPAVSVLAWLASPGHGTLRWRLVVSWLAFPVVYLTWVLLRGARSGEYPYPFLDVAELGLSVVLFNALVLLGVFLASGGMLVAVDKVAARRLASARAPT</sequence>
<comment type="caution">
    <text evidence="6">The sequence shown here is derived from an EMBL/GenBank/DDBJ whole genome shotgun (WGS) entry which is preliminary data.</text>
</comment>
<evidence type="ECO:0008006" key="8">
    <source>
        <dbReference type="Google" id="ProtNLM"/>
    </source>
</evidence>
<evidence type="ECO:0000256" key="5">
    <source>
        <dbReference type="SAM" id="Phobius"/>
    </source>
</evidence>
<evidence type="ECO:0000256" key="2">
    <source>
        <dbReference type="ARBA" id="ARBA00022692"/>
    </source>
</evidence>
<evidence type="ECO:0000313" key="6">
    <source>
        <dbReference type="EMBL" id="KAF1723824.1"/>
    </source>
</evidence>
<name>A0ABQ6ZEK8_9GAMM</name>
<dbReference type="InterPro" id="IPR049713">
    <property type="entry name" value="Pr6Pr-like"/>
</dbReference>
<dbReference type="EMBL" id="PDWW01000023">
    <property type="protein sequence ID" value="KAF1723824.1"/>
    <property type="molecule type" value="Genomic_DNA"/>
</dbReference>